<accession>A0A8H6SJG7</accession>
<evidence type="ECO:0000313" key="3">
    <source>
        <dbReference type="Proteomes" id="UP000636479"/>
    </source>
</evidence>
<evidence type="ECO:0000313" key="2">
    <source>
        <dbReference type="EMBL" id="KAF7299427.1"/>
    </source>
</evidence>
<dbReference type="Gene3D" id="3.40.50.300">
    <property type="entry name" value="P-loop containing nucleotide triphosphate hydrolases"/>
    <property type="match status" value="1"/>
</dbReference>
<reference evidence="2" key="1">
    <citation type="submission" date="2020-05" db="EMBL/GenBank/DDBJ databases">
        <title>Mycena genomes resolve the evolution of fungal bioluminescence.</title>
        <authorList>
            <person name="Tsai I.J."/>
        </authorList>
    </citation>
    <scope>NUCLEOTIDE SEQUENCE</scope>
    <source>
        <strain evidence="2">171206Taipei</strain>
    </source>
</reference>
<protein>
    <submittedName>
        <fullName evidence="2">Uncharacterized protein</fullName>
    </submittedName>
</protein>
<gene>
    <name evidence="2" type="ORF">MIND_00892500</name>
</gene>
<dbReference type="EMBL" id="JACAZF010000007">
    <property type="protein sequence ID" value="KAF7299427.1"/>
    <property type="molecule type" value="Genomic_DNA"/>
</dbReference>
<sequence>MLKARSLGPEHLETQTHLRRTVRAVQDRVQKLESHLHEHKKRLSRADSGKPGLRAPTLDTLNRTFRNMDMALDKQSHDVEKLHTRINKLNLANPHTNGSSGRDKRLPDPVGRQRPLNVMPDVAIPTAAALNAERSAHKLKRALLGIRKQPLLNTQAASATPPPLSFQTPQRGFPIQFGLDPVTPMMGFDFPEPWPFACDTIAATFDWGPLPTSAHERRGAHWTFDAAGYVRCHSRVEAHHRLVIIEGLHTYLSIDPWVEAPDVLDERWFLRVDEAEACRGLVKRHVETGVCRDATEAKQRAEGNDLPNGRFIVKNMLKPTKYIDSIQDSVMARELESQ</sequence>
<organism evidence="2 3">
    <name type="scientific">Mycena indigotica</name>
    <dbReference type="NCBI Taxonomy" id="2126181"/>
    <lineage>
        <taxon>Eukaryota</taxon>
        <taxon>Fungi</taxon>
        <taxon>Dikarya</taxon>
        <taxon>Basidiomycota</taxon>
        <taxon>Agaricomycotina</taxon>
        <taxon>Agaricomycetes</taxon>
        <taxon>Agaricomycetidae</taxon>
        <taxon>Agaricales</taxon>
        <taxon>Marasmiineae</taxon>
        <taxon>Mycenaceae</taxon>
        <taxon>Mycena</taxon>
    </lineage>
</organism>
<feature type="region of interest" description="Disordered" evidence="1">
    <location>
        <begin position="35"/>
        <end position="56"/>
    </location>
</feature>
<dbReference type="Proteomes" id="UP000636479">
    <property type="component" value="Unassembled WGS sequence"/>
</dbReference>
<name>A0A8H6SJG7_9AGAR</name>
<proteinExistence type="predicted"/>
<dbReference type="AlphaFoldDB" id="A0A8H6SJG7"/>
<evidence type="ECO:0000256" key="1">
    <source>
        <dbReference type="SAM" id="MobiDB-lite"/>
    </source>
</evidence>
<dbReference type="OrthoDB" id="6362633at2759"/>
<comment type="caution">
    <text evidence="2">The sequence shown here is derived from an EMBL/GenBank/DDBJ whole genome shotgun (WGS) entry which is preliminary data.</text>
</comment>
<dbReference type="RefSeq" id="XP_037218815.1">
    <property type="nucleotide sequence ID" value="XM_037365573.1"/>
</dbReference>
<keyword evidence="3" id="KW-1185">Reference proteome</keyword>
<feature type="region of interest" description="Disordered" evidence="1">
    <location>
        <begin position="88"/>
        <end position="116"/>
    </location>
</feature>
<dbReference type="GeneID" id="59348089"/>
<dbReference type="InterPro" id="IPR027417">
    <property type="entry name" value="P-loop_NTPase"/>
</dbReference>